<dbReference type="SMART" id="SM00382">
    <property type="entry name" value="AAA"/>
    <property type="match status" value="1"/>
</dbReference>
<protein>
    <submittedName>
        <fullName evidence="6">ABC transporter ATP-binding protein</fullName>
    </submittedName>
</protein>
<name>A0A917LP45_9FLAO</name>
<dbReference type="RefSeq" id="WP_188464000.1">
    <property type="nucleotide sequence ID" value="NZ_BMFQ01000002.1"/>
</dbReference>
<dbReference type="PANTHER" id="PTHR43335">
    <property type="entry name" value="ABC TRANSPORTER, ATP-BINDING PROTEIN"/>
    <property type="match status" value="1"/>
</dbReference>
<reference evidence="6" key="2">
    <citation type="submission" date="2020-09" db="EMBL/GenBank/DDBJ databases">
        <authorList>
            <person name="Sun Q."/>
            <person name="Zhou Y."/>
        </authorList>
    </citation>
    <scope>NUCLEOTIDE SEQUENCE</scope>
    <source>
        <strain evidence="6">CGMCC 1.12751</strain>
    </source>
</reference>
<evidence type="ECO:0000313" key="6">
    <source>
        <dbReference type="EMBL" id="GGG46915.1"/>
    </source>
</evidence>
<comment type="similarity">
    <text evidence="1">Belongs to the ABC transporter superfamily.</text>
</comment>
<dbReference type="InterPro" id="IPR027417">
    <property type="entry name" value="P-loop_NTPase"/>
</dbReference>
<dbReference type="PROSITE" id="PS00211">
    <property type="entry name" value="ABC_TRANSPORTER_1"/>
    <property type="match status" value="1"/>
</dbReference>
<evidence type="ECO:0000256" key="4">
    <source>
        <dbReference type="ARBA" id="ARBA00022840"/>
    </source>
</evidence>
<keyword evidence="4 6" id="KW-0067">ATP-binding</keyword>
<gene>
    <name evidence="6" type="primary">mrsF</name>
    <name evidence="6" type="ORF">GCM10010976_17950</name>
</gene>
<dbReference type="PROSITE" id="PS50893">
    <property type="entry name" value="ABC_TRANSPORTER_2"/>
    <property type="match status" value="1"/>
</dbReference>
<dbReference type="InterPro" id="IPR003593">
    <property type="entry name" value="AAA+_ATPase"/>
</dbReference>
<keyword evidence="3" id="KW-0547">Nucleotide-binding</keyword>
<proteinExistence type="inferred from homology"/>
<dbReference type="GO" id="GO:0016887">
    <property type="term" value="F:ATP hydrolysis activity"/>
    <property type="evidence" value="ECO:0007669"/>
    <property type="project" value="InterPro"/>
</dbReference>
<dbReference type="SUPFAM" id="SSF52540">
    <property type="entry name" value="P-loop containing nucleoside triphosphate hydrolases"/>
    <property type="match status" value="1"/>
</dbReference>
<dbReference type="GO" id="GO:0005524">
    <property type="term" value="F:ATP binding"/>
    <property type="evidence" value="ECO:0007669"/>
    <property type="project" value="UniProtKB-KW"/>
</dbReference>
<keyword evidence="2" id="KW-0813">Transport</keyword>
<evidence type="ECO:0000256" key="3">
    <source>
        <dbReference type="ARBA" id="ARBA00022741"/>
    </source>
</evidence>
<evidence type="ECO:0000259" key="5">
    <source>
        <dbReference type="PROSITE" id="PS50893"/>
    </source>
</evidence>
<dbReference type="Gene3D" id="3.40.50.300">
    <property type="entry name" value="P-loop containing nucleotide triphosphate hydrolases"/>
    <property type="match status" value="1"/>
</dbReference>
<dbReference type="Proteomes" id="UP000625976">
    <property type="component" value="Unassembled WGS sequence"/>
</dbReference>
<organism evidence="6 7">
    <name type="scientific">Bizionia arctica</name>
    <dbReference type="NCBI Taxonomy" id="1495645"/>
    <lineage>
        <taxon>Bacteria</taxon>
        <taxon>Pseudomonadati</taxon>
        <taxon>Bacteroidota</taxon>
        <taxon>Flavobacteriia</taxon>
        <taxon>Flavobacteriales</taxon>
        <taxon>Flavobacteriaceae</taxon>
        <taxon>Bizionia</taxon>
    </lineage>
</organism>
<evidence type="ECO:0000256" key="1">
    <source>
        <dbReference type="ARBA" id="ARBA00005417"/>
    </source>
</evidence>
<evidence type="ECO:0000313" key="7">
    <source>
        <dbReference type="Proteomes" id="UP000625976"/>
    </source>
</evidence>
<dbReference type="InterPro" id="IPR017871">
    <property type="entry name" value="ABC_transporter-like_CS"/>
</dbReference>
<dbReference type="PANTHER" id="PTHR43335:SF4">
    <property type="entry name" value="ABC TRANSPORTER, ATP-BINDING PROTEIN"/>
    <property type="match status" value="1"/>
</dbReference>
<dbReference type="Pfam" id="PF00005">
    <property type="entry name" value="ABC_tran"/>
    <property type="match status" value="1"/>
</dbReference>
<comment type="caution">
    <text evidence="6">The sequence shown here is derived from an EMBL/GenBank/DDBJ whole genome shotgun (WGS) entry which is preliminary data.</text>
</comment>
<keyword evidence="7" id="KW-1185">Reference proteome</keyword>
<sequence>MNQLVVETKNLNFSYSKDKKDIEDLELKVPKGSIYGFLGPNGSGKSTTIRLILGLLKKNSGTVVLFGELFNGQSRLKVLNKVGALIENPSLYEHLNAIDNLKISANYRQNISSSRILEVLEIVNLTNARNKRIKEYSLGMKQRLGLAIALLSNPELIILDEPTNGLDPKGIIEMRTLIKDLNKRFGTTIFISSHLLSEIEKTCTHVGIIRNGKMLYQDTVASLKESKGTNIKVEIEVDNPIEALSALKDLKMEHISLLDGFIQIEVKNKNEITEVIDILRAESINIYQVSIKNNLEELFLSLTEN</sequence>
<dbReference type="InterPro" id="IPR003439">
    <property type="entry name" value="ABC_transporter-like_ATP-bd"/>
</dbReference>
<dbReference type="EMBL" id="BMFQ01000002">
    <property type="protein sequence ID" value="GGG46915.1"/>
    <property type="molecule type" value="Genomic_DNA"/>
</dbReference>
<feature type="domain" description="ABC transporter" evidence="5">
    <location>
        <begin position="6"/>
        <end position="236"/>
    </location>
</feature>
<evidence type="ECO:0000256" key="2">
    <source>
        <dbReference type="ARBA" id="ARBA00022448"/>
    </source>
</evidence>
<accession>A0A917LP45</accession>
<reference evidence="6" key="1">
    <citation type="journal article" date="2014" name="Int. J. Syst. Evol. Microbiol.">
        <title>Complete genome sequence of Corynebacterium casei LMG S-19264T (=DSM 44701T), isolated from a smear-ripened cheese.</title>
        <authorList>
            <consortium name="US DOE Joint Genome Institute (JGI-PGF)"/>
            <person name="Walter F."/>
            <person name="Albersmeier A."/>
            <person name="Kalinowski J."/>
            <person name="Ruckert C."/>
        </authorList>
    </citation>
    <scope>NUCLEOTIDE SEQUENCE</scope>
    <source>
        <strain evidence="6">CGMCC 1.12751</strain>
    </source>
</reference>
<dbReference type="AlphaFoldDB" id="A0A917LP45"/>